<keyword evidence="2" id="KW-1185">Reference proteome</keyword>
<gene>
    <name evidence="1" type="ORF">DN745_09670</name>
</gene>
<dbReference type="InterPro" id="IPR045944">
    <property type="entry name" value="DUF6364"/>
</dbReference>
<dbReference type="NCBIfam" id="TIGR04563">
    <property type="entry name" value="TIGR04563 family protein"/>
    <property type="match status" value="1"/>
</dbReference>
<sequence>MAAKKKLTLYFPEELIQKTKQEALRHDRSMSWIIEMAWRIAQEQIESMPGVMDLQDGNWEGAAE</sequence>
<dbReference type="InterPro" id="IPR030822">
    <property type="entry name" value="MXAN_4361/MXAN_4362"/>
</dbReference>
<dbReference type="GO" id="GO:0006355">
    <property type="term" value="P:regulation of DNA-templated transcription"/>
    <property type="evidence" value="ECO:0007669"/>
    <property type="project" value="InterPro"/>
</dbReference>
<organism evidence="1 2">
    <name type="scientific">Bradymonas sediminis</name>
    <dbReference type="NCBI Taxonomy" id="1548548"/>
    <lineage>
        <taxon>Bacteria</taxon>
        <taxon>Deltaproteobacteria</taxon>
        <taxon>Bradymonadales</taxon>
        <taxon>Bradymonadaceae</taxon>
        <taxon>Bradymonas</taxon>
    </lineage>
</organism>
<proteinExistence type="predicted"/>
<dbReference type="EMBL" id="CP030032">
    <property type="protein sequence ID" value="AWV89590.1"/>
    <property type="molecule type" value="Genomic_DNA"/>
</dbReference>
<dbReference type="RefSeq" id="WP_111334366.1">
    <property type="nucleotide sequence ID" value="NZ_CP030032.1"/>
</dbReference>
<dbReference type="Pfam" id="PF19891">
    <property type="entry name" value="DUF6364"/>
    <property type="match status" value="1"/>
</dbReference>
<dbReference type="KEGG" id="bsed:DN745_09670"/>
<accession>A0A2Z4FLA0</accession>
<dbReference type="Proteomes" id="UP000249799">
    <property type="component" value="Chromosome"/>
</dbReference>
<evidence type="ECO:0000313" key="1">
    <source>
        <dbReference type="EMBL" id="AWV89590.1"/>
    </source>
</evidence>
<reference evidence="1 2" key="1">
    <citation type="submission" date="2018-06" db="EMBL/GenBank/DDBJ databases">
        <title>Lujinxingia sediminis gen. nov. sp. nov., a new facultative anaerobic member of the class Deltaproteobacteria, and proposal of Lujinxingaceae fam. nov.</title>
        <authorList>
            <person name="Guo L.-Y."/>
            <person name="Li C.-M."/>
            <person name="Wang S."/>
            <person name="Du Z.-J."/>
        </authorList>
    </citation>
    <scope>NUCLEOTIDE SEQUENCE [LARGE SCALE GENOMIC DNA]</scope>
    <source>
        <strain evidence="1 2">FA350</strain>
    </source>
</reference>
<evidence type="ECO:0000313" key="2">
    <source>
        <dbReference type="Proteomes" id="UP000249799"/>
    </source>
</evidence>
<dbReference type="InterPro" id="IPR010985">
    <property type="entry name" value="Ribbon_hlx_hlx"/>
</dbReference>
<protein>
    <submittedName>
        <fullName evidence="1">TIGR04563 family protein</fullName>
    </submittedName>
</protein>
<dbReference type="SUPFAM" id="SSF47598">
    <property type="entry name" value="Ribbon-helix-helix"/>
    <property type="match status" value="1"/>
</dbReference>
<name>A0A2Z4FLA0_9DELT</name>
<dbReference type="OrthoDB" id="5519880at2"/>
<dbReference type="AlphaFoldDB" id="A0A2Z4FLA0"/>